<protein>
    <submittedName>
        <fullName evidence="3">Cyclase</fullName>
    </submittedName>
</protein>
<feature type="domain" description="Metallo-beta-lactamase" evidence="2">
    <location>
        <begin position="56"/>
        <end position="242"/>
    </location>
</feature>
<evidence type="ECO:0000256" key="1">
    <source>
        <dbReference type="SAM" id="SignalP"/>
    </source>
</evidence>
<accession>A0A2L2XEZ4</accession>
<evidence type="ECO:0000313" key="3">
    <source>
        <dbReference type="EMBL" id="GBF34805.1"/>
    </source>
</evidence>
<dbReference type="OrthoDB" id="9761531at2"/>
<keyword evidence="4" id="KW-1185">Reference proteome</keyword>
<dbReference type="CDD" id="cd16282">
    <property type="entry name" value="metallo-hydrolase-like_MBL-fold"/>
    <property type="match status" value="1"/>
</dbReference>
<dbReference type="SUPFAM" id="SSF56281">
    <property type="entry name" value="Metallo-hydrolase/oxidoreductase"/>
    <property type="match status" value="1"/>
</dbReference>
<keyword evidence="1" id="KW-0732">Signal</keyword>
<dbReference type="EMBL" id="BFAV01000150">
    <property type="protein sequence ID" value="GBF34805.1"/>
    <property type="molecule type" value="Genomic_DNA"/>
</dbReference>
<name>A0A2L2XEZ4_9FIRM</name>
<dbReference type="SMART" id="SM00849">
    <property type="entry name" value="Lactamase_B"/>
    <property type="match status" value="1"/>
</dbReference>
<gene>
    <name evidence="3" type="ORF">DCCM_3925</name>
</gene>
<dbReference type="Pfam" id="PF00753">
    <property type="entry name" value="Lactamase_B"/>
    <property type="match status" value="1"/>
</dbReference>
<dbReference type="PANTHER" id="PTHR42951">
    <property type="entry name" value="METALLO-BETA-LACTAMASE DOMAIN-CONTAINING"/>
    <property type="match status" value="1"/>
</dbReference>
<dbReference type="Gene3D" id="3.60.15.10">
    <property type="entry name" value="Ribonuclease Z/Hydroxyacylglutathione hydrolase-like"/>
    <property type="match status" value="1"/>
</dbReference>
<evidence type="ECO:0000259" key="2">
    <source>
        <dbReference type="SMART" id="SM00849"/>
    </source>
</evidence>
<feature type="chain" id="PRO_5014597623" evidence="1">
    <location>
        <begin position="32"/>
        <end position="315"/>
    </location>
</feature>
<comment type="caution">
    <text evidence="3">The sequence shown here is derived from an EMBL/GenBank/DDBJ whole genome shotgun (WGS) entry which is preliminary data.</text>
</comment>
<dbReference type="AlphaFoldDB" id="A0A2L2XEZ4"/>
<evidence type="ECO:0000313" key="4">
    <source>
        <dbReference type="Proteomes" id="UP000239549"/>
    </source>
</evidence>
<feature type="signal peptide" evidence="1">
    <location>
        <begin position="1"/>
        <end position="31"/>
    </location>
</feature>
<dbReference type="InterPro" id="IPR036866">
    <property type="entry name" value="RibonucZ/Hydroxyglut_hydro"/>
</dbReference>
<organism evidence="3 4">
    <name type="scientific">Desulfocucumis palustris</name>
    <dbReference type="NCBI Taxonomy" id="1898651"/>
    <lineage>
        <taxon>Bacteria</taxon>
        <taxon>Bacillati</taxon>
        <taxon>Bacillota</taxon>
        <taxon>Clostridia</taxon>
        <taxon>Eubacteriales</taxon>
        <taxon>Desulfocucumaceae</taxon>
        <taxon>Desulfocucumis</taxon>
    </lineage>
</organism>
<dbReference type="PANTHER" id="PTHR42951:SF4">
    <property type="entry name" value="ACYL-COENZYME A THIOESTERASE MBLAC2"/>
    <property type="match status" value="1"/>
</dbReference>
<dbReference type="InterPro" id="IPR001279">
    <property type="entry name" value="Metallo-B-lactamas"/>
</dbReference>
<dbReference type="InterPro" id="IPR050855">
    <property type="entry name" value="NDM-1-like"/>
</dbReference>
<sequence>MFRLGMSMFRKLFVVPVMIAVLLITCQAAFAQDLVKVADNVYAFIAPSDGPADSYGANAGVVIGNNGIAVVDTLMSAKNATRFINDIRSISDKPIKYVINTHYHMDHTFGNAEFAKIGATIISQENARQNMEKYLPYELAHFQNFGLTQDEVEGTTIAYPTVTFQNKMGLDLGDQEIQLIYPGPSHTDGNILVYVPKAKVLFAADILVTDYYPMLGDADINEWVKALDFINTLNVTSIIPGHGPISTPKDVTDMKEFLLAFDQNAKKLCARSTDSDFIASTIQNLLPLRHHSALWIKPSIEIKYLKNSNSINVNE</sequence>
<proteinExistence type="predicted"/>
<dbReference type="Proteomes" id="UP000239549">
    <property type="component" value="Unassembled WGS sequence"/>
</dbReference>
<reference evidence="4" key="1">
    <citation type="submission" date="2018-02" db="EMBL/GenBank/DDBJ databases">
        <title>Genome sequence of Desulfocucumis palustris strain NAW-5.</title>
        <authorList>
            <person name="Watanabe M."/>
            <person name="Kojima H."/>
            <person name="Fukui M."/>
        </authorList>
    </citation>
    <scope>NUCLEOTIDE SEQUENCE [LARGE SCALE GENOMIC DNA]</scope>
    <source>
        <strain evidence="4">NAW-5</strain>
    </source>
</reference>
<dbReference type="RefSeq" id="WP_104372973.1">
    <property type="nucleotide sequence ID" value="NZ_BFAV01000150.1"/>
</dbReference>